<accession>B3MYP0</accession>
<sequence length="250" mass="28460">MFASWQTSWSPTTSKFRKFDSLSFRSTRASSLGDPLVEQVVMLVTTMLPRYVPEGVPPLPLTDWTRRSPSCDEESLLLVLALSILTQLLLVVYLGFAFFQPCSLRRRQLNECQRRRYASFIFRRLLWHLDDALGLGFRVENIPAGERLEHCLRVSEQVAKAIQIFRRDALKVLHPCQDLSSHSAGDLYFVLEEEERDLTHAGYGLPQQDTQPDSFSVCGSADTGTETIEVTEELLMSLLYPERSVVVVTE</sequence>
<dbReference type="InParanoid" id="B3MYP0"/>
<evidence type="ECO:0000256" key="1">
    <source>
        <dbReference type="SAM" id="Phobius"/>
    </source>
</evidence>
<dbReference type="PhylomeDB" id="B3MYP0"/>
<keyword evidence="1" id="KW-0812">Transmembrane</keyword>
<dbReference type="AlphaFoldDB" id="B3MYP0"/>
<dbReference type="Proteomes" id="UP000007801">
    <property type="component" value="Unassembled WGS sequence"/>
</dbReference>
<evidence type="ECO:0000313" key="3">
    <source>
        <dbReference type="Proteomes" id="UP000007801"/>
    </source>
</evidence>
<gene>
    <name evidence="2" type="primary">Dana\GF21995</name>
    <name evidence="2" type="synonym">dana_GLEANR_5990</name>
    <name evidence="2" type="ORF">GF21995</name>
</gene>
<keyword evidence="3" id="KW-1185">Reference proteome</keyword>
<dbReference type="OrthoDB" id="7826977at2759"/>
<dbReference type="KEGG" id="dan:6504665"/>
<dbReference type="OMA" id="IYIVLAH"/>
<proteinExistence type="predicted"/>
<organism evidence="2 3">
    <name type="scientific">Drosophila ananassae</name>
    <name type="common">Fruit fly</name>
    <dbReference type="NCBI Taxonomy" id="7217"/>
    <lineage>
        <taxon>Eukaryota</taxon>
        <taxon>Metazoa</taxon>
        <taxon>Ecdysozoa</taxon>
        <taxon>Arthropoda</taxon>
        <taxon>Hexapoda</taxon>
        <taxon>Insecta</taxon>
        <taxon>Pterygota</taxon>
        <taxon>Neoptera</taxon>
        <taxon>Endopterygota</taxon>
        <taxon>Diptera</taxon>
        <taxon>Brachycera</taxon>
        <taxon>Muscomorpha</taxon>
        <taxon>Ephydroidea</taxon>
        <taxon>Drosophilidae</taxon>
        <taxon>Drosophila</taxon>
        <taxon>Sophophora</taxon>
    </lineage>
</organism>
<dbReference type="STRING" id="7217.B3MYP0"/>
<dbReference type="eggNOG" id="ENOG502TF69">
    <property type="taxonomic scope" value="Eukaryota"/>
</dbReference>
<feature type="transmembrane region" description="Helical" evidence="1">
    <location>
        <begin position="76"/>
        <end position="99"/>
    </location>
</feature>
<dbReference type="HOGENOM" id="CLU_097301_0_0_1"/>
<dbReference type="EMBL" id="CH902632">
    <property type="protein sequence ID" value="EDV32734.1"/>
    <property type="molecule type" value="Genomic_DNA"/>
</dbReference>
<keyword evidence="1" id="KW-0472">Membrane</keyword>
<dbReference type="InterPro" id="IPR031754">
    <property type="entry name" value="DUF4736"/>
</dbReference>
<dbReference type="GeneID" id="6504665"/>
<keyword evidence="1" id="KW-1133">Transmembrane helix</keyword>
<name>B3MYP0_DROAN</name>
<reference evidence="2 3" key="1">
    <citation type="journal article" date="2007" name="Nature">
        <title>Evolution of genes and genomes on the Drosophila phylogeny.</title>
        <authorList>
            <consortium name="Drosophila 12 Genomes Consortium"/>
            <person name="Clark A.G."/>
            <person name="Eisen M.B."/>
            <person name="Smith D.R."/>
            <person name="Bergman C.M."/>
            <person name="Oliver B."/>
            <person name="Markow T.A."/>
            <person name="Kaufman T.C."/>
            <person name="Kellis M."/>
            <person name="Gelbart W."/>
            <person name="Iyer V.N."/>
            <person name="Pollard D.A."/>
            <person name="Sackton T.B."/>
            <person name="Larracuente A.M."/>
            <person name="Singh N.D."/>
            <person name="Abad J.P."/>
            <person name="Abt D.N."/>
            <person name="Adryan B."/>
            <person name="Aguade M."/>
            <person name="Akashi H."/>
            <person name="Anderson W.W."/>
            <person name="Aquadro C.F."/>
            <person name="Ardell D.H."/>
            <person name="Arguello R."/>
            <person name="Artieri C.G."/>
            <person name="Barbash D.A."/>
            <person name="Barker D."/>
            <person name="Barsanti P."/>
            <person name="Batterham P."/>
            <person name="Batzoglou S."/>
            <person name="Begun D."/>
            <person name="Bhutkar A."/>
            <person name="Blanco E."/>
            <person name="Bosak S.A."/>
            <person name="Bradley R.K."/>
            <person name="Brand A.D."/>
            <person name="Brent M.R."/>
            <person name="Brooks A.N."/>
            <person name="Brown R.H."/>
            <person name="Butlin R.K."/>
            <person name="Caggese C."/>
            <person name="Calvi B.R."/>
            <person name="Bernardo de Carvalho A."/>
            <person name="Caspi A."/>
            <person name="Castrezana S."/>
            <person name="Celniker S.E."/>
            <person name="Chang J.L."/>
            <person name="Chapple C."/>
            <person name="Chatterji S."/>
            <person name="Chinwalla A."/>
            <person name="Civetta A."/>
            <person name="Clifton S.W."/>
            <person name="Comeron J.M."/>
            <person name="Costello J.C."/>
            <person name="Coyne J.A."/>
            <person name="Daub J."/>
            <person name="David R.G."/>
            <person name="Delcher A.L."/>
            <person name="Delehaunty K."/>
            <person name="Do C.B."/>
            <person name="Ebling H."/>
            <person name="Edwards K."/>
            <person name="Eickbush T."/>
            <person name="Evans J.D."/>
            <person name="Filipski A."/>
            <person name="Findeiss S."/>
            <person name="Freyhult E."/>
            <person name="Fulton L."/>
            <person name="Fulton R."/>
            <person name="Garcia A.C."/>
            <person name="Gardiner A."/>
            <person name="Garfield D.A."/>
            <person name="Garvin B.E."/>
            <person name="Gibson G."/>
            <person name="Gilbert D."/>
            <person name="Gnerre S."/>
            <person name="Godfrey J."/>
            <person name="Good R."/>
            <person name="Gotea V."/>
            <person name="Gravely B."/>
            <person name="Greenberg A.J."/>
            <person name="Griffiths-Jones S."/>
            <person name="Gross S."/>
            <person name="Guigo R."/>
            <person name="Gustafson E.A."/>
            <person name="Haerty W."/>
            <person name="Hahn M.W."/>
            <person name="Halligan D.L."/>
            <person name="Halpern A.L."/>
            <person name="Halter G.M."/>
            <person name="Han M.V."/>
            <person name="Heger A."/>
            <person name="Hillier L."/>
            <person name="Hinrichs A.S."/>
            <person name="Holmes I."/>
            <person name="Hoskins R.A."/>
            <person name="Hubisz M.J."/>
            <person name="Hultmark D."/>
            <person name="Huntley M.A."/>
            <person name="Jaffe D.B."/>
            <person name="Jagadeeshan S."/>
            <person name="Jeck W.R."/>
            <person name="Johnson J."/>
            <person name="Jones C.D."/>
            <person name="Jordan W.C."/>
            <person name="Karpen G.H."/>
            <person name="Kataoka E."/>
            <person name="Keightley P.D."/>
            <person name="Kheradpour P."/>
            <person name="Kirkness E.F."/>
            <person name="Koerich L.B."/>
            <person name="Kristiansen K."/>
            <person name="Kudrna D."/>
            <person name="Kulathinal R.J."/>
            <person name="Kumar S."/>
            <person name="Kwok R."/>
            <person name="Lander E."/>
            <person name="Langley C.H."/>
            <person name="Lapoint R."/>
            <person name="Lazzaro B.P."/>
            <person name="Lee S.J."/>
            <person name="Levesque L."/>
            <person name="Li R."/>
            <person name="Lin C.F."/>
            <person name="Lin M.F."/>
            <person name="Lindblad-Toh K."/>
            <person name="Llopart A."/>
            <person name="Long M."/>
            <person name="Low L."/>
            <person name="Lozovsky E."/>
            <person name="Lu J."/>
            <person name="Luo M."/>
            <person name="Machado C.A."/>
            <person name="Makalowski W."/>
            <person name="Marzo M."/>
            <person name="Matsuda M."/>
            <person name="Matzkin L."/>
            <person name="McAllister B."/>
            <person name="McBride C.S."/>
            <person name="McKernan B."/>
            <person name="McKernan K."/>
            <person name="Mendez-Lago M."/>
            <person name="Minx P."/>
            <person name="Mollenhauer M.U."/>
            <person name="Montooth K."/>
            <person name="Mount S.M."/>
            <person name="Mu X."/>
            <person name="Myers E."/>
            <person name="Negre B."/>
            <person name="Newfeld S."/>
            <person name="Nielsen R."/>
            <person name="Noor M.A."/>
            <person name="O'Grady P."/>
            <person name="Pachter L."/>
            <person name="Papaceit M."/>
            <person name="Parisi M.J."/>
            <person name="Parisi M."/>
            <person name="Parts L."/>
            <person name="Pedersen J.S."/>
            <person name="Pesole G."/>
            <person name="Phillippy A.M."/>
            <person name="Ponting C.P."/>
            <person name="Pop M."/>
            <person name="Porcelli D."/>
            <person name="Powell J.R."/>
            <person name="Prohaska S."/>
            <person name="Pruitt K."/>
            <person name="Puig M."/>
            <person name="Quesneville H."/>
            <person name="Ram K.R."/>
            <person name="Rand D."/>
            <person name="Rasmussen M.D."/>
            <person name="Reed L.K."/>
            <person name="Reenan R."/>
            <person name="Reily A."/>
            <person name="Remington K.A."/>
            <person name="Rieger T.T."/>
            <person name="Ritchie M.G."/>
            <person name="Robin C."/>
            <person name="Rogers Y.H."/>
            <person name="Rohde C."/>
            <person name="Rozas J."/>
            <person name="Rubenfield M.J."/>
            <person name="Ruiz A."/>
            <person name="Russo S."/>
            <person name="Salzberg S.L."/>
            <person name="Sanchez-Gracia A."/>
            <person name="Saranga D.J."/>
            <person name="Sato H."/>
            <person name="Schaeffer S.W."/>
            <person name="Schatz M.C."/>
            <person name="Schlenke T."/>
            <person name="Schwartz R."/>
            <person name="Segarra C."/>
            <person name="Singh R.S."/>
            <person name="Sirot L."/>
            <person name="Sirota M."/>
            <person name="Sisneros N.B."/>
            <person name="Smith C.D."/>
            <person name="Smith T.F."/>
            <person name="Spieth J."/>
            <person name="Stage D.E."/>
            <person name="Stark A."/>
            <person name="Stephan W."/>
            <person name="Strausberg R.L."/>
            <person name="Strempel S."/>
            <person name="Sturgill D."/>
            <person name="Sutton G."/>
            <person name="Sutton G.G."/>
            <person name="Tao W."/>
            <person name="Teichmann S."/>
            <person name="Tobari Y.N."/>
            <person name="Tomimura Y."/>
            <person name="Tsolas J.M."/>
            <person name="Valente V.L."/>
            <person name="Venter E."/>
            <person name="Venter J.C."/>
            <person name="Vicario S."/>
            <person name="Vieira F.G."/>
            <person name="Vilella A.J."/>
            <person name="Villasante A."/>
            <person name="Walenz B."/>
            <person name="Wang J."/>
            <person name="Wasserman M."/>
            <person name="Watts T."/>
            <person name="Wilson D."/>
            <person name="Wilson R.K."/>
            <person name="Wing R.A."/>
            <person name="Wolfner M.F."/>
            <person name="Wong A."/>
            <person name="Wong G.K."/>
            <person name="Wu C.I."/>
            <person name="Wu G."/>
            <person name="Yamamoto D."/>
            <person name="Yang H.P."/>
            <person name="Yang S.P."/>
            <person name="Yorke J.A."/>
            <person name="Yoshida K."/>
            <person name="Zdobnov E."/>
            <person name="Zhang P."/>
            <person name="Zhang Y."/>
            <person name="Zimin A.V."/>
            <person name="Baldwin J."/>
            <person name="Abdouelleil A."/>
            <person name="Abdulkadir J."/>
            <person name="Abebe A."/>
            <person name="Abera B."/>
            <person name="Abreu J."/>
            <person name="Acer S.C."/>
            <person name="Aftuck L."/>
            <person name="Alexander A."/>
            <person name="An P."/>
            <person name="Anderson E."/>
            <person name="Anderson S."/>
            <person name="Arachi H."/>
            <person name="Azer M."/>
            <person name="Bachantsang P."/>
            <person name="Barry A."/>
            <person name="Bayul T."/>
            <person name="Berlin A."/>
            <person name="Bessette D."/>
            <person name="Bloom T."/>
            <person name="Blye J."/>
            <person name="Boguslavskiy L."/>
            <person name="Bonnet C."/>
            <person name="Boukhgalter B."/>
            <person name="Bourzgui I."/>
            <person name="Brown A."/>
            <person name="Cahill P."/>
            <person name="Channer S."/>
            <person name="Cheshatsang Y."/>
            <person name="Chuda L."/>
            <person name="Citroen M."/>
            <person name="Collymore A."/>
            <person name="Cooke P."/>
            <person name="Costello M."/>
            <person name="D'Aco K."/>
            <person name="Daza R."/>
            <person name="De Haan G."/>
            <person name="DeGray S."/>
            <person name="DeMaso C."/>
            <person name="Dhargay N."/>
            <person name="Dooley K."/>
            <person name="Dooley E."/>
            <person name="Doricent M."/>
            <person name="Dorje P."/>
            <person name="Dorjee K."/>
            <person name="Dupes A."/>
            <person name="Elong R."/>
            <person name="Falk J."/>
            <person name="Farina A."/>
            <person name="Faro S."/>
            <person name="Ferguson D."/>
            <person name="Fisher S."/>
            <person name="Foley C.D."/>
            <person name="Franke A."/>
            <person name="Friedrich D."/>
            <person name="Gadbois L."/>
            <person name="Gearin G."/>
            <person name="Gearin C.R."/>
            <person name="Giannoukos G."/>
            <person name="Goode T."/>
            <person name="Graham J."/>
            <person name="Grandbois E."/>
            <person name="Grewal S."/>
            <person name="Gyaltsen K."/>
            <person name="Hafez N."/>
            <person name="Hagos B."/>
            <person name="Hall J."/>
            <person name="Henson C."/>
            <person name="Hollinger A."/>
            <person name="Honan T."/>
            <person name="Huard M.D."/>
            <person name="Hughes L."/>
            <person name="Hurhula B."/>
            <person name="Husby M.E."/>
            <person name="Kamat A."/>
            <person name="Kanga B."/>
            <person name="Kashin S."/>
            <person name="Khazanovich D."/>
            <person name="Kisner P."/>
            <person name="Lance K."/>
            <person name="Lara M."/>
            <person name="Lee W."/>
            <person name="Lennon N."/>
            <person name="Letendre F."/>
            <person name="LeVine R."/>
            <person name="Lipovsky A."/>
            <person name="Liu X."/>
            <person name="Liu J."/>
            <person name="Liu S."/>
            <person name="Lokyitsang T."/>
            <person name="Lokyitsang Y."/>
            <person name="Lubonja R."/>
            <person name="Lui A."/>
            <person name="MacDonald P."/>
            <person name="Magnisalis V."/>
            <person name="Maru K."/>
            <person name="Matthews C."/>
            <person name="McCusker W."/>
            <person name="McDonough S."/>
            <person name="Mehta T."/>
            <person name="Meldrim J."/>
            <person name="Meneus L."/>
            <person name="Mihai O."/>
            <person name="Mihalev A."/>
            <person name="Mihova T."/>
            <person name="Mittelman R."/>
            <person name="Mlenga V."/>
            <person name="Montmayeur A."/>
            <person name="Mulrain L."/>
            <person name="Navidi A."/>
            <person name="Naylor J."/>
            <person name="Negash T."/>
            <person name="Nguyen T."/>
            <person name="Nguyen N."/>
            <person name="Nicol R."/>
            <person name="Norbu C."/>
            <person name="Norbu N."/>
            <person name="Novod N."/>
            <person name="O'Neill B."/>
            <person name="Osman S."/>
            <person name="Markiewicz E."/>
            <person name="Oyono O.L."/>
            <person name="Patti C."/>
            <person name="Phunkhang P."/>
            <person name="Pierre F."/>
            <person name="Priest M."/>
            <person name="Raghuraman S."/>
            <person name="Rege F."/>
            <person name="Reyes R."/>
            <person name="Rise C."/>
            <person name="Rogov P."/>
            <person name="Ross K."/>
            <person name="Ryan E."/>
            <person name="Settipalli S."/>
            <person name="Shea T."/>
            <person name="Sherpa N."/>
            <person name="Shi L."/>
            <person name="Shih D."/>
            <person name="Sparrow T."/>
            <person name="Spaulding J."/>
            <person name="Stalker J."/>
            <person name="Stange-Thomann N."/>
            <person name="Stavropoulos S."/>
            <person name="Stone C."/>
            <person name="Strader C."/>
            <person name="Tesfaye S."/>
            <person name="Thomson T."/>
            <person name="Thoulutsang Y."/>
            <person name="Thoulutsang D."/>
            <person name="Topham K."/>
            <person name="Topping I."/>
            <person name="Tsamla T."/>
            <person name="Vassiliev H."/>
            <person name="Vo A."/>
            <person name="Wangchuk T."/>
            <person name="Wangdi T."/>
            <person name="Weiand M."/>
            <person name="Wilkinson J."/>
            <person name="Wilson A."/>
            <person name="Yadav S."/>
            <person name="Young G."/>
            <person name="Yu Q."/>
            <person name="Zembek L."/>
            <person name="Zhong D."/>
            <person name="Zimmer A."/>
            <person name="Zwirko Z."/>
            <person name="Jaffe D.B."/>
            <person name="Alvarez P."/>
            <person name="Brockman W."/>
            <person name="Butler J."/>
            <person name="Chin C."/>
            <person name="Gnerre S."/>
            <person name="Grabherr M."/>
            <person name="Kleber M."/>
            <person name="Mauceli E."/>
            <person name="MacCallum I."/>
        </authorList>
    </citation>
    <scope>NUCLEOTIDE SEQUENCE [LARGE SCALE GENOMIC DNA]</scope>
    <source>
        <strain evidence="3">Tucson 14024-0371.13</strain>
    </source>
</reference>
<protein>
    <submittedName>
        <fullName evidence="2">Uncharacterized protein</fullName>
    </submittedName>
</protein>
<evidence type="ECO:0000313" key="2">
    <source>
        <dbReference type="EMBL" id="EDV32734.1"/>
    </source>
</evidence>
<dbReference type="Pfam" id="PF15883">
    <property type="entry name" value="DUF4736"/>
    <property type="match status" value="1"/>
</dbReference>